<dbReference type="GO" id="GO:0016226">
    <property type="term" value="P:iron-sulfur cluster assembly"/>
    <property type="evidence" value="ECO:0007669"/>
    <property type="project" value="InterPro"/>
</dbReference>
<name>A0A662DHV3_UNCAE</name>
<evidence type="ECO:0000259" key="1">
    <source>
        <dbReference type="Pfam" id="PF01458"/>
    </source>
</evidence>
<dbReference type="InterPro" id="IPR055346">
    <property type="entry name" value="Fe-S_cluster_assembly_SufBD"/>
</dbReference>
<dbReference type="Pfam" id="PF01458">
    <property type="entry name" value="SUFBD_core"/>
    <property type="match status" value="1"/>
</dbReference>
<feature type="domain" description="SUF system FeS cluster assembly SufBD core" evidence="1">
    <location>
        <begin position="95"/>
        <end position="313"/>
    </location>
</feature>
<dbReference type="EMBL" id="QMQA01000043">
    <property type="protein sequence ID" value="RLE14458.1"/>
    <property type="molecule type" value="Genomic_DNA"/>
</dbReference>
<accession>A0A662DHV3</accession>
<dbReference type="Proteomes" id="UP000280417">
    <property type="component" value="Unassembled WGS sequence"/>
</dbReference>
<dbReference type="PANTHER" id="PTHR30508">
    <property type="entry name" value="FES CLUSTER ASSEMBLY PROTEIN SUF"/>
    <property type="match status" value="1"/>
</dbReference>
<comment type="caution">
    <text evidence="2">The sequence shown here is derived from an EMBL/GenBank/DDBJ whole genome shotgun (WGS) entry which is preliminary data.</text>
</comment>
<evidence type="ECO:0000313" key="2">
    <source>
        <dbReference type="EMBL" id="RLE14458.1"/>
    </source>
</evidence>
<organism evidence="2 3">
    <name type="scientific">Aerophobetes bacterium</name>
    <dbReference type="NCBI Taxonomy" id="2030807"/>
    <lineage>
        <taxon>Bacteria</taxon>
        <taxon>Candidatus Aerophobota</taxon>
    </lineage>
</organism>
<protein>
    <submittedName>
        <fullName evidence="2">SufD family Fe-S cluster assembly protein</fullName>
    </submittedName>
</protein>
<gene>
    <name evidence="2" type="ORF">DRJ04_02320</name>
</gene>
<dbReference type="InterPro" id="IPR000825">
    <property type="entry name" value="SUF_FeS_clus_asmbl_SufBD_core"/>
</dbReference>
<dbReference type="InterPro" id="IPR037284">
    <property type="entry name" value="SUF_FeS_clus_asmbl_SufBD_sf"/>
</dbReference>
<dbReference type="PANTHER" id="PTHR30508:SF6">
    <property type="entry name" value="UPF0051 PROTEIN MJ0034"/>
    <property type="match status" value="1"/>
</dbReference>
<evidence type="ECO:0000313" key="3">
    <source>
        <dbReference type="Proteomes" id="UP000280417"/>
    </source>
</evidence>
<reference evidence="2 3" key="1">
    <citation type="submission" date="2018-06" db="EMBL/GenBank/DDBJ databases">
        <title>Extensive metabolic versatility and redundancy in microbially diverse, dynamic hydrothermal sediments.</title>
        <authorList>
            <person name="Dombrowski N."/>
            <person name="Teske A."/>
            <person name="Baker B.J."/>
        </authorList>
    </citation>
    <scope>NUCLEOTIDE SEQUENCE [LARGE SCALE GENOMIC DNA]</scope>
    <source>
        <strain evidence="2">B3_G15</strain>
    </source>
</reference>
<dbReference type="AlphaFoldDB" id="A0A662DHV3"/>
<proteinExistence type="predicted"/>
<dbReference type="SUPFAM" id="SSF101960">
    <property type="entry name" value="Stabilizer of iron transporter SufD"/>
    <property type="match status" value="1"/>
</dbReference>
<sequence length="315" mass="34529">MSKNSLPYEILESARLVGFDVETMVKEETPKFFLNYNRIVGVKEVEGLILAGRELENGVMADFIVTSGKKIKTPVHLCFGVVEEEGTQEIVPRFIIDDGAQVLVLAHCSFPKARNLTHRMQAEIILGKNAIFLYEERHYHGEMGGAKVFPKFRVDVGDGSFFQSIFSLTKGSVGLLSIDVEVYAHTASRIEIVNKAYGRSSQDKVQIRDAVFLEGENARGLVKLRAAASQGGDVIMMGITEANAPYATGHVDCKEIVKGEGSTARAIPIVRVGDENARVTHEASVGKVNQKQLDTLMARGLTEQEAVDMIVQGML</sequence>